<name>A0A2T4SCK4_9STAP</name>
<reference evidence="1 2" key="1">
    <citation type="journal article" date="2016" name="Front. Microbiol.">
        <title>Comprehensive Phylogenetic Analysis of Bovine Non-aureus Staphylococci Species Based on Whole-Genome Sequencing.</title>
        <authorList>
            <person name="Naushad S."/>
            <person name="Barkema H.W."/>
            <person name="Luby C."/>
            <person name="Condas L.A."/>
            <person name="Nobrega D.B."/>
            <person name="Carson D.A."/>
            <person name="De Buck J."/>
        </authorList>
    </citation>
    <scope>NUCLEOTIDE SEQUENCE [LARGE SCALE GENOMIC DNA]</scope>
    <source>
        <strain evidence="1 2">SNUC 4337</strain>
    </source>
</reference>
<dbReference type="Proteomes" id="UP000240400">
    <property type="component" value="Unassembled WGS sequence"/>
</dbReference>
<dbReference type="RefSeq" id="WP_103373744.1">
    <property type="nucleotide sequence ID" value="NZ_BMCF01000002.1"/>
</dbReference>
<dbReference type="OrthoDB" id="2361671at2"/>
<proteinExistence type="predicted"/>
<comment type="caution">
    <text evidence="1">The sequence shown here is derived from an EMBL/GenBank/DDBJ whole genome shotgun (WGS) entry which is preliminary data.</text>
</comment>
<dbReference type="SUPFAM" id="SSF158379">
    <property type="entry name" value="YqgQ-like"/>
    <property type="match status" value="1"/>
</dbReference>
<accession>A0A2T4SCK4</accession>
<dbReference type="Pfam" id="PF06014">
    <property type="entry name" value="YqgQ-like"/>
    <property type="match status" value="1"/>
</dbReference>
<evidence type="ECO:0000313" key="1">
    <source>
        <dbReference type="EMBL" id="PTK60029.1"/>
    </source>
</evidence>
<dbReference type="Gene3D" id="1.10.287.760">
    <property type="entry name" value="YqgQ-like"/>
    <property type="match status" value="1"/>
</dbReference>
<gene>
    <name evidence="1" type="ORF">BUZ61_03695</name>
</gene>
<dbReference type="EMBL" id="PZHR01000011">
    <property type="protein sequence ID" value="PTK60029.1"/>
    <property type="molecule type" value="Genomic_DNA"/>
</dbReference>
<evidence type="ECO:0000313" key="2">
    <source>
        <dbReference type="Proteomes" id="UP000240400"/>
    </source>
</evidence>
<organism evidence="1 2">
    <name type="scientific">Staphylococcus nepalensis</name>
    <dbReference type="NCBI Taxonomy" id="214473"/>
    <lineage>
        <taxon>Bacteria</taxon>
        <taxon>Bacillati</taxon>
        <taxon>Bacillota</taxon>
        <taxon>Bacilli</taxon>
        <taxon>Bacillales</taxon>
        <taxon>Staphylococcaceae</taxon>
        <taxon>Staphylococcus</taxon>
    </lineage>
</organism>
<dbReference type="InterPro" id="IPR023164">
    <property type="entry name" value="YqgQ-like_sf"/>
</dbReference>
<sequence>MIVIEEIKTFYDVQQLLKKFGFIIYFKDKEDVYEMMEQEIHSLYEYNLITQDRYIKCKLIINQRRSEQ</sequence>
<protein>
    <submittedName>
        <fullName evidence="1">DUF910 domain-containing protein</fullName>
    </submittedName>
</protein>
<dbReference type="AlphaFoldDB" id="A0A2T4SCK4"/>
<dbReference type="InterPro" id="IPR009256">
    <property type="entry name" value="YqgQ-like"/>
</dbReference>